<evidence type="ECO:0000313" key="2">
    <source>
        <dbReference type="EMBL" id="KAG8074259.1"/>
    </source>
</evidence>
<name>A0A8J5TAE0_ZIZPA</name>
<dbReference type="AlphaFoldDB" id="A0A8J5TAE0"/>
<protein>
    <submittedName>
        <fullName evidence="2">Uncharacterized protein</fullName>
    </submittedName>
</protein>
<accession>A0A8J5TAE0</accession>
<reference evidence="2" key="2">
    <citation type="submission" date="2021-02" db="EMBL/GenBank/DDBJ databases">
        <authorList>
            <person name="Kimball J.A."/>
            <person name="Haas M.W."/>
            <person name="Macchietto M."/>
            <person name="Kono T."/>
            <person name="Duquette J."/>
            <person name="Shao M."/>
        </authorList>
    </citation>
    <scope>NUCLEOTIDE SEQUENCE</scope>
    <source>
        <tissue evidence="2">Fresh leaf tissue</tissue>
    </source>
</reference>
<organism evidence="2 3">
    <name type="scientific">Zizania palustris</name>
    <name type="common">Northern wild rice</name>
    <dbReference type="NCBI Taxonomy" id="103762"/>
    <lineage>
        <taxon>Eukaryota</taxon>
        <taxon>Viridiplantae</taxon>
        <taxon>Streptophyta</taxon>
        <taxon>Embryophyta</taxon>
        <taxon>Tracheophyta</taxon>
        <taxon>Spermatophyta</taxon>
        <taxon>Magnoliopsida</taxon>
        <taxon>Liliopsida</taxon>
        <taxon>Poales</taxon>
        <taxon>Poaceae</taxon>
        <taxon>BOP clade</taxon>
        <taxon>Oryzoideae</taxon>
        <taxon>Oryzeae</taxon>
        <taxon>Zizaniinae</taxon>
        <taxon>Zizania</taxon>
    </lineage>
</organism>
<dbReference type="EMBL" id="JAAALK010000283">
    <property type="protein sequence ID" value="KAG8074259.1"/>
    <property type="molecule type" value="Genomic_DNA"/>
</dbReference>
<keyword evidence="3" id="KW-1185">Reference proteome</keyword>
<proteinExistence type="predicted"/>
<dbReference type="Proteomes" id="UP000729402">
    <property type="component" value="Unassembled WGS sequence"/>
</dbReference>
<feature type="region of interest" description="Disordered" evidence="1">
    <location>
        <begin position="20"/>
        <end position="52"/>
    </location>
</feature>
<gene>
    <name evidence="2" type="ORF">GUJ93_ZPchr0006g43194</name>
</gene>
<comment type="caution">
    <text evidence="2">The sequence shown here is derived from an EMBL/GenBank/DDBJ whole genome shotgun (WGS) entry which is preliminary data.</text>
</comment>
<evidence type="ECO:0000313" key="3">
    <source>
        <dbReference type="Proteomes" id="UP000729402"/>
    </source>
</evidence>
<reference evidence="2" key="1">
    <citation type="journal article" date="2021" name="bioRxiv">
        <title>Whole Genome Assembly and Annotation of Northern Wild Rice, Zizania palustris L., Supports a Whole Genome Duplication in the Zizania Genus.</title>
        <authorList>
            <person name="Haas M."/>
            <person name="Kono T."/>
            <person name="Macchietto M."/>
            <person name="Millas R."/>
            <person name="McGilp L."/>
            <person name="Shao M."/>
            <person name="Duquette J."/>
            <person name="Hirsch C.N."/>
            <person name="Kimball J."/>
        </authorList>
    </citation>
    <scope>NUCLEOTIDE SEQUENCE</scope>
    <source>
        <tissue evidence="2">Fresh leaf tissue</tissue>
    </source>
</reference>
<sequence>MDKRNEQNYPLHTTIPFCSRSRHVSGKHTTASPRLASPRLRRPRAIPPKPPSTEVYLLPRRYPRPARLPWAGDRRCPPGHFLWNGKDNYYSWPFFP</sequence>
<evidence type="ECO:0000256" key="1">
    <source>
        <dbReference type="SAM" id="MobiDB-lite"/>
    </source>
</evidence>